<sequence>MRDLAAFFRRPKHPLQRRYEALRAYLFEGLSAEEAARRFGYTAGSLRVLAYRLREEAPSTYFRDIPHGPKERPARGTLQEDVLQLRRQGLSILEISERLRAERGMGSPHTVWLILREAGIERLPRRTREERAQAGSKLSLPIADVRKLVLPLGERVRCHAPLVFLFAPFLAQFDIDRVAREAHYRTTRMIPAPAALRALLLLKLLFRDRKNHVMDVAEDRSLGWFAGLNVLPKVTVLSAYSYWCGPRPHRALLQALVRFRDQEQGYPSRSFNLDFHSIRHYGDPGVSRLEKHYVPRRSQSVPSVLVAYGQEEGSQELVYARANLLKREKADEVIRFVEFWEDSTGKIPKELVFDSKMTTEAGIAQLVDRKVTFLTLRDRRPEEVQRVLALPESAWKIVELDLPRREYRHPRVWEETVELPGVPGKKLRQIVARDMGKELPMFLLTNDRKRSAATLLSRYPLRTHIENGIQEQVEMFHVDALASSVRLKVEMDVVLDVLASSAYRWMARQLRGFEKAEAITLWERFLNRGGHVRLEEDEVVLEVEPFSRAPVLLESPLVRPKPSIPWLGDRKVRVELRRA</sequence>
<reference evidence="1" key="2">
    <citation type="journal article" date="2014" name="ISME J.">
        <title>Microbial stratification in low pH oxic and suboxic macroscopic growths along an acid mine drainage.</title>
        <authorList>
            <person name="Mendez-Garcia C."/>
            <person name="Mesa V."/>
            <person name="Sprenger R.R."/>
            <person name="Richter M."/>
            <person name="Diez M.S."/>
            <person name="Solano J."/>
            <person name="Bargiela R."/>
            <person name="Golyshina O.V."/>
            <person name="Manteca A."/>
            <person name="Ramos J.L."/>
            <person name="Gallego J.R."/>
            <person name="Llorente I."/>
            <person name="Martins Dos Santos V.A."/>
            <person name="Jensen O.N."/>
            <person name="Pelaez A.I."/>
            <person name="Sanchez J."/>
            <person name="Ferrer M."/>
        </authorList>
    </citation>
    <scope>NUCLEOTIDE SEQUENCE</scope>
</reference>
<comment type="caution">
    <text evidence="1">The sequence shown here is derived from an EMBL/GenBank/DDBJ whole genome shotgun (WGS) entry which is preliminary data.</text>
</comment>
<accession>T0YDR0</accession>
<proteinExistence type="predicted"/>
<gene>
    <name evidence="1" type="ORF">B1B_18206</name>
</gene>
<name>T0YDR0_9ZZZZ</name>
<dbReference type="EMBL" id="AUZY01012176">
    <property type="protein sequence ID" value="EQD31298.1"/>
    <property type="molecule type" value="Genomic_DNA"/>
</dbReference>
<dbReference type="AlphaFoldDB" id="T0YDR0"/>
<reference evidence="1" key="1">
    <citation type="submission" date="2013-08" db="EMBL/GenBank/DDBJ databases">
        <authorList>
            <person name="Mendez C."/>
            <person name="Richter M."/>
            <person name="Ferrer M."/>
            <person name="Sanchez J."/>
        </authorList>
    </citation>
    <scope>NUCLEOTIDE SEQUENCE</scope>
</reference>
<organism evidence="1">
    <name type="scientific">mine drainage metagenome</name>
    <dbReference type="NCBI Taxonomy" id="410659"/>
    <lineage>
        <taxon>unclassified sequences</taxon>
        <taxon>metagenomes</taxon>
        <taxon>ecological metagenomes</taxon>
    </lineage>
</organism>
<protein>
    <submittedName>
        <fullName evidence="1">Transposase, IS4</fullName>
    </submittedName>
</protein>
<evidence type="ECO:0000313" key="1">
    <source>
        <dbReference type="EMBL" id="EQD31298.1"/>
    </source>
</evidence>